<dbReference type="VEuPathDB" id="TriTrypDB:C3747_578g27"/>
<dbReference type="EMBL" id="PRFC01000578">
    <property type="protein sequence ID" value="PWU85945.1"/>
    <property type="molecule type" value="Genomic_DNA"/>
</dbReference>
<evidence type="ECO:0000313" key="3">
    <source>
        <dbReference type="Proteomes" id="UP000246078"/>
    </source>
</evidence>
<dbReference type="VEuPathDB" id="TriTrypDB:ECC02_013802"/>
<name>A0A2V2UNZ4_TRYCR</name>
<dbReference type="VEuPathDB" id="TriTrypDB:Tc_MARK_7181"/>
<accession>A0A2V2UNZ4</accession>
<comment type="caution">
    <text evidence="2">The sequence shown here is derived from an EMBL/GenBank/DDBJ whole genome shotgun (WGS) entry which is preliminary data.</text>
</comment>
<evidence type="ECO:0000313" key="2">
    <source>
        <dbReference type="EMBL" id="PWU85945.1"/>
    </source>
</evidence>
<dbReference type="VEuPathDB" id="TriTrypDB:C4B63_40g111"/>
<sequence>MGGAMQRKLDDAEAEPLLQQCRQMASDMEALRRSEQRYRALVGDDDAGDRCADREDPSTRAQCLHGIESALAALGVEESEEPAAAAIMRAAEEARAREEELHDRLDESAARGRALESKLSELTRAADTLQRALDGSVLAVGDEEDASAAGDRAVEALKRLCEDSVTASGQWAARCSGNWTTPRPSLCCSSAGRWRATWRRCAGASSATARSWATTMRVTAVRTARTLRRARSACTVSSLRWLPLAWRRVKSQRQRPS</sequence>
<proteinExistence type="predicted"/>
<dbReference type="Proteomes" id="UP000246078">
    <property type="component" value="Unassembled WGS sequence"/>
</dbReference>
<dbReference type="VEuPathDB" id="TriTrypDB:TcBrA4_0050610"/>
<gene>
    <name evidence="2" type="ORF">C3747_578g27</name>
</gene>
<dbReference type="AlphaFoldDB" id="A0A2V2UNZ4"/>
<feature type="coiled-coil region" evidence="1">
    <location>
        <begin position="88"/>
        <end position="132"/>
    </location>
</feature>
<organism evidence="2 3">
    <name type="scientific">Trypanosoma cruzi</name>
    <dbReference type="NCBI Taxonomy" id="5693"/>
    <lineage>
        <taxon>Eukaryota</taxon>
        <taxon>Discoba</taxon>
        <taxon>Euglenozoa</taxon>
        <taxon>Kinetoplastea</taxon>
        <taxon>Metakinetoplastina</taxon>
        <taxon>Trypanosomatida</taxon>
        <taxon>Trypanosomatidae</taxon>
        <taxon>Trypanosoma</taxon>
        <taxon>Schizotrypanum</taxon>
    </lineage>
</organism>
<keyword evidence="1" id="KW-0175">Coiled coil</keyword>
<reference evidence="2 3" key="1">
    <citation type="journal article" date="2018" name="Microb. Genom.">
        <title>Expanding an expanded genome: long-read sequencing of Trypanosoma cruzi.</title>
        <authorList>
            <person name="Berna L."/>
            <person name="Rodriguez M."/>
            <person name="Chiribao M.L."/>
            <person name="Parodi-Talice A."/>
            <person name="Pita S."/>
            <person name="Rijo G."/>
            <person name="Alvarez-Valin F."/>
            <person name="Robello C."/>
        </authorList>
    </citation>
    <scope>NUCLEOTIDE SEQUENCE [LARGE SCALE GENOMIC DNA]</scope>
    <source>
        <strain evidence="2 3">TCC</strain>
    </source>
</reference>
<protein>
    <submittedName>
        <fullName evidence="2">Uncharacterized protein</fullName>
    </submittedName>
</protein>
<evidence type="ECO:0000256" key="1">
    <source>
        <dbReference type="SAM" id="Coils"/>
    </source>
</evidence>